<feature type="region of interest" description="Disordered" evidence="2">
    <location>
        <begin position="1004"/>
        <end position="1030"/>
    </location>
</feature>
<feature type="compositionally biased region" description="Basic and acidic residues" evidence="2">
    <location>
        <begin position="1016"/>
        <end position="1030"/>
    </location>
</feature>
<proteinExistence type="predicted"/>
<feature type="region of interest" description="Disordered" evidence="2">
    <location>
        <begin position="143"/>
        <end position="164"/>
    </location>
</feature>
<comment type="caution">
    <text evidence="3">The sequence shown here is derived from an EMBL/GenBank/DDBJ whole genome shotgun (WGS) entry which is preliminary data.</text>
</comment>
<feature type="compositionally biased region" description="Low complexity" evidence="2">
    <location>
        <begin position="753"/>
        <end position="771"/>
    </location>
</feature>
<dbReference type="Proteomes" id="UP001151760">
    <property type="component" value="Unassembled WGS sequence"/>
</dbReference>
<keyword evidence="4" id="KW-1185">Reference proteome</keyword>
<feature type="compositionally biased region" description="Polar residues" evidence="2">
    <location>
        <begin position="1"/>
        <end position="13"/>
    </location>
</feature>
<gene>
    <name evidence="3" type="ORF">Tco_1030219</name>
</gene>
<reference evidence="3" key="2">
    <citation type="submission" date="2022-01" db="EMBL/GenBank/DDBJ databases">
        <authorList>
            <person name="Yamashiro T."/>
            <person name="Shiraishi A."/>
            <person name="Satake H."/>
            <person name="Nakayama K."/>
        </authorList>
    </citation>
    <scope>NUCLEOTIDE SEQUENCE</scope>
</reference>
<evidence type="ECO:0000313" key="3">
    <source>
        <dbReference type="EMBL" id="GJT70933.1"/>
    </source>
</evidence>
<feature type="region of interest" description="Disordered" evidence="2">
    <location>
        <begin position="225"/>
        <end position="247"/>
    </location>
</feature>
<feature type="compositionally biased region" description="Polar residues" evidence="2">
    <location>
        <begin position="772"/>
        <end position="799"/>
    </location>
</feature>
<feature type="region of interest" description="Disordered" evidence="2">
    <location>
        <begin position="743"/>
        <end position="837"/>
    </location>
</feature>
<feature type="compositionally biased region" description="Basic and acidic residues" evidence="2">
    <location>
        <begin position="143"/>
        <end position="160"/>
    </location>
</feature>
<name>A0ABQ5G5M1_9ASTR</name>
<sequence length="1030" mass="114495">MDPYVTSTPNSTKLPILDTEFGDSYRAPAQDKSVSGKATPSSGAGKTVAVKQKSCKKEEMIFSTASGQVTTVSTEVATATFSHDTICAYIATQQSGSQIKYEDITQIDDDDIEEMDIKWNMALLSMRADSFFWKKTECRAPRSQDRSRRESYKKEAKENEGSENQALVAEEVVLTEFALMAMSSSSSDNENLTNELEEVKKERDGIDSKLEKFVNSSKDLDQMLESQKSGKDKKGIGFDEYRAIPPPPTQVYSSPMLDLSWTGLLGFADNTVIDYTRPTPSVDVTNDVRSELDRNNLTVCEHGGTSSNAVSKPIINFVKEPGCPNVIKINNIENARKPTAKYMPETKNPTAGLKVPTAKPIVAAAKGNKGKAGKPLDNIDDKGFWDSGCSRHMTGNISYLSDYEPYDGGYVSFGYGGGKITSKGTIKTGKLEFENVHFGRDFKLEDDRHVLLRTPRQQNMYVVDLKDIVPYKNLTWLIAKASVNESMLWHRRLVIKLLLKHEYENITEHNTDFHQIVDFLQASHIRYALTVSPTVYVSHIRQFWSTARIETADGETNILAKINGKQRTISESSIRRHLKLNDEEGISTLPDNELFENLSLMGYNILPNQRFSFQKGQFSCQWKFLIHTIMQCLSPKSTSFNEFSSNIATALVCLATNRTYNFSKMIFDGMMRNVKSKGKFLMYPRFIEKLLKMSQFGTIKHSAIYPVPFQTQKVFTTLRVNSPSFSGRTVPLFDTMIVQQGEGSENQLEPHHTPSTQHVSPPHPTHTSSPHEIQSTPPEAQTTPQASLPHTTNIPSHTPTPRRMTKRAIRISQSKALSPVADETAPPTRGDRYGEAFPTATSLDAGQDRENIPKTSAMPHESFLRVTSLGGDEGSLKQKLKELMEFCTTLQSQQTQMAKKSRDALNRGGIDQGEVNVFKGDAEKDSSRSTDKGSESIGDLANVLSSMGAANILASGGLKEVFTTATAIVTTSEKDPTAEVLTTARDTTPYTRRPRTSREVVIRSTSPIPIRIPSAGKEDKRKGKEIMTEP</sequence>
<dbReference type="EMBL" id="BQNB010018124">
    <property type="protein sequence ID" value="GJT70933.1"/>
    <property type="molecule type" value="Genomic_DNA"/>
</dbReference>
<evidence type="ECO:0000256" key="2">
    <source>
        <dbReference type="SAM" id="MobiDB-lite"/>
    </source>
</evidence>
<protein>
    <submittedName>
        <fullName evidence="3">Uncharacterized protein</fullName>
    </submittedName>
</protein>
<feature type="compositionally biased region" description="Basic and acidic residues" evidence="2">
    <location>
        <begin position="920"/>
        <end position="934"/>
    </location>
</feature>
<feature type="compositionally biased region" description="Low complexity" evidence="2">
    <location>
        <begin position="1004"/>
        <end position="1014"/>
    </location>
</feature>
<accession>A0ABQ5G5M1</accession>
<feature type="compositionally biased region" description="Polar residues" evidence="2">
    <location>
        <begin position="32"/>
        <end position="44"/>
    </location>
</feature>
<feature type="region of interest" description="Disordered" evidence="2">
    <location>
        <begin position="907"/>
        <end position="936"/>
    </location>
</feature>
<feature type="coiled-coil region" evidence="1">
    <location>
        <begin position="182"/>
        <end position="209"/>
    </location>
</feature>
<evidence type="ECO:0000313" key="4">
    <source>
        <dbReference type="Proteomes" id="UP001151760"/>
    </source>
</evidence>
<feature type="region of interest" description="Disordered" evidence="2">
    <location>
        <begin position="1"/>
        <end position="46"/>
    </location>
</feature>
<evidence type="ECO:0000256" key="1">
    <source>
        <dbReference type="SAM" id="Coils"/>
    </source>
</evidence>
<reference evidence="3" key="1">
    <citation type="journal article" date="2022" name="Int. J. Mol. Sci.">
        <title>Draft Genome of Tanacetum Coccineum: Genomic Comparison of Closely Related Tanacetum-Family Plants.</title>
        <authorList>
            <person name="Yamashiro T."/>
            <person name="Shiraishi A."/>
            <person name="Nakayama K."/>
            <person name="Satake H."/>
        </authorList>
    </citation>
    <scope>NUCLEOTIDE SEQUENCE</scope>
</reference>
<keyword evidence="1" id="KW-0175">Coiled coil</keyword>
<feature type="compositionally biased region" description="Basic and acidic residues" evidence="2">
    <location>
        <begin position="228"/>
        <end position="242"/>
    </location>
</feature>
<organism evidence="3 4">
    <name type="scientific">Tanacetum coccineum</name>
    <dbReference type="NCBI Taxonomy" id="301880"/>
    <lineage>
        <taxon>Eukaryota</taxon>
        <taxon>Viridiplantae</taxon>
        <taxon>Streptophyta</taxon>
        <taxon>Embryophyta</taxon>
        <taxon>Tracheophyta</taxon>
        <taxon>Spermatophyta</taxon>
        <taxon>Magnoliopsida</taxon>
        <taxon>eudicotyledons</taxon>
        <taxon>Gunneridae</taxon>
        <taxon>Pentapetalae</taxon>
        <taxon>asterids</taxon>
        <taxon>campanulids</taxon>
        <taxon>Asterales</taxon>
        <taxon>Asteraceae</taxon>
        <taxon>Asteroideae</taxon>
        <taxon>Anthemideae</taxon>
        <taxon>Anthemidinae</taxon>
        <taxon>Tanacetum</taxon>
    </lineage>
</organism>